<organism evidence="3">
    <name type="scientific">Caldilineaceae bacterium SB0662_bin_9</name>
    <dbReference type="NCBI Taxonomy" id="2605258"/>
    <lineage>
        <taxon>Bacteria</taxon>
        <taxon>Bacillati</taxon>
        <taxon>Chloroflexota</taxon>
        <taxon>Caldilineae</taxon>
        <taxon>Caldilineales</taxon>
        <taxon>Caldilineaceae</taxon>
    </lineage>
</organism>
<proteinExistence type="predicted"/>
<dbReference type="PANTHER" id="PTHR33542:SF3">
    <property type="entry name" value="SIROHYDROCHLORIN FERROCHELATASE, CHLOROPLASTIC"/>
    <property type="match status" value="1"/>
</dbReference>
<name>A0A6B1DU93_9CHLR</name>
<comment type="caution">
    <text evidence="3">The sequence shown here is derived from an EMBL/GenBank/DDBJ whole genome shotgun (WGS) entry which is preliminary data.</text>
</comment>
<keyword evidence="1" id="KW-0479">Metal-binding</keyword>
<dbReference type="Pfam" id="PF01903">
    <property type="entry name" value="CbiX"/>
    <property type="match status" value="2"/>
</dbReference>
<gene>
    <name evidence="3" type="ORF">F4Y08_09520</name>
</gene>
<evidence type="ECO:0000256" key="1">
    <source>
        <dbReference type="ARBA" id="ARBA00022723"/>
    </source>
</evidence>
<dbReference type="InterPro" id="IPR050963">
    <property type="entry name" value="Sirohydro_Cobaltochel/CbiX"/>
</dbReference>
<evidence type="ECO:0008006" key="4">
    <source>
        <dbReference type="Google" id="ProtNLM"/>
    </source>
</evidence>
<keyword evidence="2" id="KW-0456">Lyase</keyword>
<dbReference type="EMBL" id="VXPY01000069">
    <property type="protein sequence ID" value="MYD90556.1"/>
    <property type="molecule type" value="Genomic_DNA"/>
</dbReference>
<dbReference type="CDD" id="cd03416">
    <property type="entry name" value="CbiX_SirB_N"/>
    <property type="match status" value="2"/>
</dbReference>
<reference evidence="3" key="1">
    <citation type="submission" date="2019-09" db="EMBL/GenBank/DDBJ databases">
        <title>Characterisation of the sponge microbiome using genome-centric metagenomics.</title>
        <authorList>
            <person name="Engelberts J.P."/>
            <person name="Robbins S.J."/>
            <person name="De Goeij J.M."/>
            <person name="Aranda M."/>
            <person name="Bell S.C."/>
            <person name="Webster N.S."/>
        </authorList>
    </citation>
    <scope>NUCLEOTIDE SEQUENCE</scope>
    <source>
        <strain evidence="3">SB0662_bin_9</strain>
    </source>
</reference>
<sequence length="267" mass="29103">MDGVLLVAHGSLRNGADTPLRAVVSELNATWKVERNEPPKALGCFLNYGEPLLEAGFAKLAATGATTIRVQPYFLFGGQYTRRDLPKRLRDMDRRWPGVGSVLGPEIAEHPAWTRAVMELALSAIDPSDPEQGCLFVVHGSRYEPAVEQVRRMTGRLRELLSPVPVATGYLDVEQPDVLTAASNLYDEGIRRLCVVPVLLSAGRHTREDVPKAIGLFQNRYPDCAVVLTDHLGETTFLTPILHDLVSSTVEAIGLDSVAVEATGMPP</sequence>
<dbReference type="AlphaFoldDB" id="A0A6B1DU93"/>
<dbReference type="SUPFAM" id="SSF53800">
    <property type="entry name" value="Chelatase"/>
    <property type="match status" value="1"/>
</dbReference>
<dbReference type="PANTHER" id="PTHR33542">
    <property type="entry name" value="SIROHYDROCHLORIN FERROCHELATASE, CHLOROPLASTIC"/>
    <property type="match status" value="1"/>
</dbReference>
<protein>
    <recommendedName>
        <fullName evidence="4">Cobalamin biosynthesis protein CbiX</fullName>
    </recommendedName>
</protein>
<dbReference type="GO" id="GO:0046872">
    <property type="term" value="F:metal ion binding"/>
    <property type="evidence" value="ECO:0007669"/>
    <property type="project" value="UniProtKB-KW"/>
</dbReference>
<dbReference type="Gene3D" id="3.40.50.1400">
    <property type="match status" value="2"/>
</dbReference>
<dbReference type="InterPro" id="IPR002762">
    <property type="entry name" value="CbiX-like"/>
</dbReference>
<evidence type="ECO:0000313" key="3">
    <source>
        <dbReference type="EMBL" id="MYD90556.1"/>
    </source>
</evidence>
<dbReference type="GO" id="GO:0016829">
    <property type="term" value="F:lyase activity"/>
    <property type="evidence" value="ECO:0007669"/>
    <property type="project" value="UniProtKB-KW"/>
</dbReference>
<accession>A0A6B1DU93</accession>
<evidence type="ECO:0000256" key="2">
    <source>
        <dbReference type="ARBA" id="ARBA00023239"/>
    </source>
</evidence>